<comment type="caution">
    <text evidence="1">The sequence shown here is derived from an EMBL/GenBank/DDBJ whole genome shotgun (WGS) entry which is preliminary data.</text>
</comment>
<evidence type="ECO:0000313" key="1">
    <source>
        <dbReference type="EMBL" id="OZY60071.1"/>
    </source>
</evidence>
<dbReference type="RefSeq" id="WP_094992757.1">
    <property type="nucleotide sequence ID" value="NZ_NQKI01000008.1"/>
</dbReference>
<dbReference type="Proteomes" id="UP000215788">
    <property type="component" value="Unassembled WGS sequence"/>
</dbReference>
<protein>
    <submittedName>
        <fullName evidence="1">Uncharacterized protein</fullName>
    </submittedName>
</protein>
<dbReference type="AlphaFoldDB" id="A0A266NC38"/>
<name>A0A266NC38_9PSED</name>
<gene>
    <name evidence="1" type="ORF">CJF39_07040</name>
</gene>
<sequence>MSTKQLSAPQVFAPAGSTPLTEISISTYRTEVIIVINGLPGGTTVTTDFKVKDFGAKHDKGTAVANQPLRIPLQAASYKLHENKDAEITYTIDGSGDISPPLKIKIVK</sequence>
<reference evidence="1 2" key="1">
    <citation type="submission" date="2017-08" db="EMBL/GenBank/DDBJ databases">
        <title>Genomic and metabolic characterisation of spoilage-associated Pseudomonas species.</title>
        <authorList>
            <person name="Stanborough T."/>
            <person name="Fegan N."/>
            <person name="Powell S.M."/>
            <person name="Singh T."/>
            <person name="Tamplin M.L."/>
            <person name="Chandry P.S."/>
        </authorList>
    </citation>
    <scope>NUCLEOTIDE SEQUENCE [LARGE SCALE GENOMIC DNA]</scope>
    <source>
        <strain evidence="1 2">L1802</strain>
    </source>
</reference>
<evidence type="ECO:0000313" key="2">
    <source>
        <dbReference type="Proteomes" id="UP000215788"/>
    </source>
</evidence>
<organism evidence="1 2">
    <name type="scientific">Pseudomonas lundensis</name>
    <dbReference type="NCBI Taxonomy" id="86185"/>
    <lineage>
        <taxon>Bacteria</taxon>
        <taxon>Pseudomonadati</taxon>
        <taxon>Pseudomonadota</taxon>
        <taxon>Gammaproteobacteria</taxon>
        <taxon>Pseudomonadales</taxon>
        <taxon>Pseudomonadaceae</taxon>
        <taxon>Pseudomonas</taxon>
    </lineage>
</organism>
<accession>A0A266NC38</accession>
<dbReference type="EMBL" id="NQKI01000008">
    <property type="protein sequence ID" value="OZY60071.1"/>
    <property type="molecule type" value="Genomic_DNA"/>
</dbReference>
<proteinExistence type="predicted"/>